<sequence>MSALETSLDDYLRLRRAFGHKLAGAERYLRQFIARLDAAGTQVITMPDVLAFVSDPRLAPGSVVAQHRLMAVRGFARYLGAAEPRTEIPPAGLVAYRARRRNPYLFTDCDIEALVRCARAGTRSPFRANTLETMIRLLMITGMRVGEAIRLGRGDIDWDEAVIRIRDSKFGKGRDLPVSPSTIAALRSYADSRDRRGSVDIDRFFVSLAGTPVDYNHFRATFRKAVDAAGIAHGRPSPPHIHDLRHRFAISTVTGWYSQGRDVQALLPRLSTYLGHRDPVSTYWYLTATPDLLAQAAVRLEEAASKAAGR</sequence>
<gene>
    <name evidence="6" type="ORF">M5I08_08315</name>
    <name evidence="7" type="ORF">M5I08_08400</name>
    <name evidence="5" type="ORF">M5I08_19740</name>
</gene>
<dbReference type="EMBL" id="CP097320">
    <property type="protein sequence ID" value="UQX10336.1"/>
    <property type="molecule type" value="Genomic_DNA"/>
</dbReference>
<evidence type="ECO:0000256" key="1">
    <source>
        <dbReference type="ARBA" id="ARBA00008857"/>
    </source>
</evidence>
<organism evidence="7 8">
    <name type="scientific">Candidatus Mycobacterium methanotrophicum</name>
    <dbReference type="NCBI Taxonomy" id="2943498"/>
    <lineage>
        <taxon>Bacteria</taxon>
        <taxon>Bacillati</taxon>
        <taxon>Actinomycetota</taxon>
        <taxon>Actinomycetes</taxon>
        <taxon>Mycobacteriales</taxon>
        <taxon>Mycobacteriaceae</taxon>
        <taxon>Mycobacterium</taxon>
    </lineage>
</organism>
<dbReference type="Gene3D" id="1.10.443.10">
    <property type="entry name" value="Intergrase catalytic core"/>
    <property type="match status" value="1"/>
</dbReference>
<dbReference type="SUPFAM" id="SSF56349">
    <property type="entry name" value="DNA breaking-rejoining enzymes"/>
    <property type="match status" value="1"/>
</dbReference>
<dbReference type="InterPro" id="IPR011010">
    <property type="entry name" value="DNA_brk_join_enz"/>
</dbReference>
<keyword evidence="8" id="KW-1185">Reference proteome</keyword>
<comment type="similarity">
    <text evidence="1">Belongs to the 'phage' integrase family.</text>
</comment>
<keyword evidence="3" id="KW-0233">DNA recombination</keyword>
<evidence type="ECO:0000259" key="4">
    <source>
        <dbReference type="PROSITE" id="PS51898"/>
    </source>
</evidence>
<reference evidence="7" key="1">
    <citation type="submission" date="2022-05" db="EMBL/GenBank/DDBJ databases">
        <title>A methanotrophic Mycobacterium dominates a cave microbial ecosystem.</title>
        <authorList>
            <person name="Van Spanning R.J.M."/>
            <person name="Guan Q."/>
            <person name="Melkonian C."/>
            <person name="Gallant J."/>
            <person name="Polerecky L."/>
            <person name="Flot J.-F."/>
            <person name="Brandt B.W."/>
            <person name="Braster M."/>
            <person name="Iturbe Espinoza P."/>
            <person name="Aerts J."/>
            <person name="Meima-Franke M."/>
            <person name="Piersma S.R."/>
            <person name="Bunduc C."/>
            <person name="Ummels R."/>
            <person name="Pain A."/>
            <person name="Fleming E.J."/>
            <person name="van der Wel N."/>
            <person name="Gherman V.D."/>
            <person name="Sarbu S.M."/>
            <person name="Bodelier P.L.E."/>
            <person name="Bitter W."/>
        </authorList>
    </citation>
    <scope>NUCLEOTIDE SEQUENCE</scope>
    <source>
        <strain evidence="7">Sulfur Cave</strain>
    </source>
</reference>
<proteinExistence type="inferred from homology"/>
<dbReference type="PANTHER" id="PTHR30349:SF41">
    <property type="entry name" value="INTEGRASE_RECOMBINASE PROTEIN MJ0367-RELATED"/>
    <property type="match status" value="1"/>
</dbReference>
<dbReference type="InterPro" id="IPR013762">
    <property type="entry name" value="Integrase-like_cat_sf"/>
</dbReference>
<evidence type="ECO:0000313" key="6">
    <source>
        <dbReference type="EMBL" id="UQX12267.1"/>
    </source>
</evidence>
<dbReference type="PROSITE" id="PS51898">
    <property type="entry name" value="TYR_RECOMBINASE"/>
    <property type="match status" value="1"/>
</dbReference>
<evidence type="ECO:0000256" key="3">
    <source>
        <dbReference type="ARBA" id="ARBA00023172"/>
    </source>
</evidence>
<evidence type="ECO:0000313" key="8">
    <source>
        <dbReference type="Proteomes" id="UP001056610"/>
    </source>
</evidence>
<keyword evidence="2" id="KW-0238">DNA-binding</keyword>
<evidence type="ECO:0000313" key="5">
    <source>
        <dbReference type="EMBL" id="UQX10336.1"/>
    </source>
</evidence>
<evidence type="ECO:0000256" key="2">
    <source>
        <dbReference type="ARBA" id="ARBA00023125"/>
    </source>
</evidence>
<dbReference type="Pfam" id="PF00589">
    <property type="entry name" value="Phage_integrase"/>
    <property type="match status" value="1"/>
</dbReference>
<dbReference type="RefSeq" id="WP_249762920.1">
    <property type="nucleotide sequence ID" value="NZ_CAJUXY010000125.1"/>
</dbReference>
<dbReference type="InterPro" id="IPR050090">
    <property type="entry name" value="Tyrosine_recombinase_XerCD"/>
</dbReference>
<feature type="domain" description="Tyr recombinase" evidence="4">
    <location>
        <begin position="100"/>
        <end position="298"/>
    </location>
</feature>
<accession>A0ABY4QR76</accession>
<dbReference type="EMBL" id="CP097320">
    <property type="protein sequence ID" value="UQX12267.1"/>
    <property type="molecule type" value="Genomic_DNA"/>
</dbReference>
<dbReference type="InterPro" id="IPR002104">
    <property type="entry name" value="Integrase_catalytic"/>
</dbReference>
<name>A0ABY4QR76_9MYCO</name>
<protein>
    <submittedName>
        <fullName evidence="7">Tyrosine-type recombinase/integrase</fullName>
    </submittedName>
</protein>
<dbReference type="Proteomes" id="UP001056610">
    <property type="component" value="Chromosome"/>
</dbReference>
<dbReference type="PANTHER" id="PTHR30349">
    <property type="entry name" value="PHAGE INTEGRASE-RELATED"/>
    <property type="match status" value="1"/>
</dbReference>
<dbReference type="EMBL" id="CP097320">
    <property type="protein sequence ID" value="UQX12279.1"/>
    <property type="molecule type" value="Genomic_DNA"/>
</dbReference>
<evidence type="ECO:0000313" key="7">
    <source>
        <dbReference type="EMBL" id="UQX12279.1"/>
    </source>
</evidence>